<proteinExistence type="predicted"/>
<dbReference type="RefSeq" id="WP_150975009.1">
    <property type="nucleotide sequence ID" value="NZ_SRLN01000002.1"/>
</dbReference>
<dbReference type="AlphaFoldDB" id="A0A5J5M1B4"/>
<gene>
    <name evidence="1" type="ORF">EZJ55_00485</name>
</gene>
<protein>
    <submittedName>
        <fullName evidence="1">Uncharacterized protein</fullName>
    </submittedName>
</protein>
<accession>A0A5J5M1B4</accession>
<evidence type="ECO:0000313" key="1">
    <source>
        <dbReference type="EMBL" id="KAB0244052.1"/>
    </source>
</evidence>
<comment type="caution">
    <text evidence="1">The sequence shown here is derived from an EMBL/GenBank/DDBJ whole genome shotgun (WGS) entry which is preliminary data.</text>
</comment>
<name>A0A5J5M1B4_MICAE</name>
<organism evidence="1 2">
    <name type="scientific">Microcystis aeruginosa EAWAG127a</name>
    <dbReference type="NCBI Taxonomy" id="2529855"/>
    <lineage>
        <taxon>Bacteria</taxon>
        <taxon>Bacillati</taxon>
        <taxon>Cyanobacteriota</taxon>
        <taxon>Cyanophyceae</taxon>
        <taxon>Oscillatoriophycideae</taxon>
        <taxon>Chroococcales</taxon>
        <taxon>Microcystaceae</taxon>
        <taxon>Microcystis</taxon>
    </lineage>
</organism>
<dbReference type="Proteomes" id="UP000325636">
    <property type="component" value="Unassembled WGS sequence"/>
</dbReference>
<sequence length="103" mass="11237">MATENRPVSCYLPKDIEDSLTKYCTQNNITRKDKAGNIQPAMGTAIVEILESFFGDNPSKLPNFEEKIDDAAIEAKMNAAIASLRAELVGEMASTKNRSLGNV</sequence>
<reference evidence="2" key="1">
    <citation type="submission" date="2019-04" db="EMBL/GenBank/DDBJ databases">
        <title>Microviridin 1777: A Toxic Chymotrypsin Inhibitor Discovered by a Metabologenomic Approach.</title>
        <authorList>
            <person name="Sieber S."/>
            <person name="Grendelmeier S.M."/>
            <person name="Harris L.A."/>
            <person name="Mitchell D.A."/>
            <person name="Gademann K."/>
        </authorList>
    </citation>
    <scope>NUCLEOTIDE SEQUENCE [LARGE SCALE GENOMIC DNA]</scope>
    <source>
        <strain evidence="2">EAWAG127a</strain>
    </source>
</reference>
<evidence type="ECO:0000313" key="2">
    <source>
        <dbReference type="Proteomes" id="UP000325636"/>
    </source>
</evidence>
<dbReference type="EMBL" id="SRLN01000002">
    <property type="protein sequence ID" value="KAB0244052.1"/>
    <property type="molecule type" value="Genomic_DNA"/>
</dbReference>